<dbReference type="EMBL" id="BAABFR010000038">
    <property type="protein sequence ID" value="GAA4394482.1"/>
    <property type="molecule type" value="Genomic_DNA"/>
</dbReference>
<sequence length="129" mass="13128">MSHKVGILVAVYVAVLAINLDITIVNVALPDIATELGANTKGLQWIVDGYNLAFAALVLAAGSLSDRHGRRPALILGLLGFAAASAVGGLVHGTPIPSPTGDDGPPPWAVGVPWWASGSRPDRSPAACC</sequence>
<name>A0ABP8JQC0_9ACTN</name>
<reference evidence="9" key="1">
    <citation type="journal article" date="2019" name="Int. J. Syst. Evol. Microbiol.">
        <title>The Global Catalogue of Microorganisms (GCM) 10K type strain sequencing project: providing services to taxonomists for standard genome sequencing and annotation.</title>
        <authorList>
            <consortium name="The Broad Institute Genomics Platform"/>
            <consortium name="The Broad Institute Genome Sequencing Center for Infectious Disease"/>
            <person name="Wu L."/>
            <person name="Ma J."/>
        </authorList>
    </citation>
    <scope>NUCLEOTIDE SEQUENCE [LARGE SCALE GENOMIC DNA]</scope>
    <source>
        <strain evidence="9">JCM 17688</strain>
    </source>
</reference>
<comment type="subcellular location">
    <subcellularLocation>
        <location evidence="1">Cell membrane</location>
        <topology evidence="1">Multi-pass membrane protein</topology>
    </subcellularLocation>
</comment>
<dbReference type="Pfam" id="PF07690">
    <property type="entry name" value="MFS_1"/>
    <property type="match status" value="1"/>
</dbReference>
<feature type="transmembrane region" description="Helical" evidence="6">
    <location>
        <begin position="7"/>
        <end position="30"/>
    </location>
</feature>
<dbReference type="InterPro" id="IPR011701">
    <property type="entry name" value="MFS"/>
</dbReference>
<gene>
    <name evidence="8" type="ORF">GCM10023147_26580</name>
</gene>
<keyword evidence="3 6" id="KW-1133">Transmembrane helix</keyword>
<keyword evidence="4 6" id="KW-0472">Membrane</keyword>
<feature type="transmembrane region" description="Helical" evidence="6">
    <location>
        <begin position="73"/>
        <end position="91"/>
    </location>
</feature>
<dbReference type="InterPro" id="IPR020846">
    <property type="entry name" value="MFS_dom"/>
</dbReference>
<dbReference type="Gene3D" id="1.20.1720.10">
    <property type="entry name" value="Multidrug resistance protein D"/>
    <property type="match status" value="1"/>
</dbReference>
<organism evidence="8 9">
    <name type="scientific">Tsukamurella soli</name>
    <dbReference type="NCBI Taxonomy" id="644556"/>
    <lineage>
        <taxon>Bacteria</taxon>
        <taxon>Bacillati</taxon>
        <taxon>Actinomycetota</taxon>
        <taxon>Actinomycetes</taxon>
        <taxon>Mycobacteriales</taxon>
        <taxon>Tsukamurellaceae</taxon>
        <taxon>Tsukamurella</taxon>
    </lineage>
</organism>
<protein>
    <recommendedName>
        <fullName evidence="7">Major facilitator superfamily (MFS) profile domain-containing protein</fullName>
    </recommendedName>
</protein>
<dbReference type="Proteomes" id="UP001500635">
    <property type="component" value="Unassembled WGS sequence"/>
</dbReference>
<proteinExistence type="predicted"/>
<accession>A0ABP8JQC0</accession>
<evidence type="ECO:0000256" key="4">
    <source>
        <dbReference type="ARBA" id="ARBA00023136"/>
    </source>
</evidence>
<evidence type="ECO:0000259" key="7">
    <source>
        <dbReference type="PROSITE" id="PS50850"/>
    </source>
</evidence>
<comment type="caution">
    <text evidence="8">The sequence shown here is derived from an EMBL/GenBank/DDBJ whole genome shotgun (WGS) entry which is preliminary data.</text>
</comment>
<dbReference type="PANTHER" id="PTHR42718:SF49">
    <property type="entry name" value="EXPORT PROTEIN"/>
    <property type="match status" value="1"/>
</dbReference>
<dbReference type="InterPro" id="IPR036259">
    <property type="entry name" value="MFS_trans_sf"/>
</dbReference>
<evidence type="ECO:0000256" key="3">
    <source>
        <dbReference type="ARBA" id="ARBA00022989"/>
    </source>
</evidence>
<feature type="domain" description="Major facilitator superfamily (MFS) profile" evidence="7">
    <location>
        <begin position="7"/>
        <end position="129"/>
    </location>
</feature>
<dbReference type="SUPFAM" id="SSF103473">
    <property type="entry name" value="MFS general substrate transporter"/>
    <property type="match status" value="1"/>
</dbReference>
<evidence type="ECO:0000313" key="8">
    <source>
        <dbReference type="EMBL" id="GAA4394482.1"/>
    </source>
</evidence>
<dbReference type="PROSITE" id="PS50850">
    <property type="entry name" value="MFS"/>
    <property type="match status" value="1"/>
</dbReference>
<feature type="region of interest" description="Disordered" evidence="5">
    <location>
        <begin position="95"/>
        <end position="129"/>
    </location>
</feature>
<evidence type="ECO:0000256" key="2">
    <source>
        <dbReference type="ARBA" id="ARBA00022692"/>
    </source>
</evidence>
<evidence type="ECO:0000313" key="9">
    <source>
        <dbReference type="Proteomes" id="UP001500635"/>
    </source>
</evidence>
<keyword evidence="9" id="KW-1185">Reference proteome</keyword>
<keyword evidence="2 6" id="KW-0812">Transmembrane</keyword>
<dbReference type="RefSeq" id="WP_344996461.1">
    <property type="nucleotide sequence ID" value="NZ_BAABFR010000038.1"/>
</dbReference>
<feature type="transmembrane region" description="Helical" evidence="6">
    <location>
        <begin position="42"/>
        <end position="61"/>
    </location>
</feature>
<evidence type="ECO:0000256" key="1">
    <source>
        <dbReference type="ARBA" id="ARBA00004651"/>
    </source>
</evidence>
<evidence type="ECO:0000256" key="6">
    <source>
        <dbReference type="SAM" id="Phobius"/>
    </source>
</evidence>
<dbReference type="PANTHER" id="PTHR42718">
    <property type="entry name" value="MAJOR FACILITATOR SUPERFAMILY MULTIDRUG TRANSPORTER MFSC"/>
    <property type="match status" value="1"/>
</dbReference>
<evidence type="ECO:0000256" key="5">
    <source>
        <dbReference type="SAM" id="MobiDB-lite"/>
    </source>
</evidence>